<dbReference type="Gene3D" id="2.170.190.11">
    <property type="entry name" value="Molybdopterin biosynthesis moea protein, domain 3"/>
    <property type="match status" value="1"/>
</dbReference>
<comment type="pathway">
    <text evidence="3 11">Cofactor biosynthesis; molybdopterin biosynthesis.</text>
</comment>
<evidence type="ECO:0000313" key="15">
    <source>
        <dbReference type="EMBL" id="VDG77035.1"/>
    </source>
</evidence>
<comment type="similarity">
    <text evidence="4 11">Belongs to the MoeA family.</text>
</comment>
<evidence type="ECO:0000256" key="8">
    <source>
        <dbReference type="ARBA" id="ARBA00022842"/>
    </source>
</evidence>
<dbReference type="Pfam" id="PF00994">
    <property type="entry name" value="MoCF_biosynth"/>
    <property type="match status" value="1"/>
</dbReference>
<feature type="domain" description="MoaB/Mog" evidence="12">
    <location>
        <begin position="178"/>
        <end position="319"/>
    </location>
</feature>
<keyword evidence="5 11" id="KW-0500">Molybdenum</keyword>
<reference evidence="15 17" key="3">
    <citation type="submission" date="2018-11" db="EMBL/GenBank/DDBJ databases">
        <authorList>
            <consortium name="Pathogen Informatics"/>
        </authorList>
    </citation>
    <scope>NUCLEOTIDE SEQUENCE [LARGE SCALE GENOMIC DNA]</scope>
    <source>
        <strain evidence="15 17">NCTC10327</strain>
    </source>
</reference>
<dbReference type="Gene3D" id="3.90.105.10">
    <property type="entry name" value="Molybdopterin biosynthesis moea protein, domain 2"/>
    <property type="match status" value="1"/>
</dbReference>
<dbReference type="InterPro" id="IPR036425">
    <property type="entry name" value="MoaB/Mog-like_dom_sf"/>
</dbReference>
<dbReference type="SUPFAM" id="SSF63882">
    <property type="entry name" value="MoeA N-terminal region -like"/>
    <property type="match status" value="1"/>
</dbReference>
<keyword evidence="7 11" id="KW-0479">Metal-binding</keyword>
<reference evidence="16" key="2">
    <citation type="submission" date="2016-10" db="EMBL/GenBank/DDBJ databases">
        <authorList>
            <person name="Varghese N."/>
        </authorList>
    </citation>
    <scope>NUCLEOTIDE SEQUENCE [LARGE SCALE GENOMIC DNA]</scope>
    <source>
        <strain evidence="16">DSM 20639</strain>
    </source>
</reference>
<dbReference type="SUPFAM" id="SSF53218">
    <property type="entry name" value="Molybdenum cofactor biosynthesis proteins"/>
    <property type="match status" value="1"/>
</dbReference>
<proteinExistence type="inferred from homology"/>
<evidence type="ECO:0000256" key="3">
    <source>
        <dbReference type="ARBA" id="ARBA00005046"/>
    </source>
</evidence>
<dbReference type="InterPro" id="IPR005110">
    <property type="entry name" value="MoeA_linker/N"/>
</dbReference>
<evidence type="ECO:0000313" key="13">
    <source>
        <dbReference type="EMBL" id="MDY5153011.1"/>
    </source>
</evidence>
<comment type="catalytic activity">
    <reaction evidence="10">
        <text>adenylyl-molybdopterin + molybdate = Mo-molybdopterin + AMP + H(+)</text>
        <dbReference type="Rhea" id="RHEA:35047"/>
        <dbReference type="ChEBI" id="CHEBI:15378"/>
        <dbReference type="ChEBI" id="CHEBI:36264"/>
        <dbReference type="ChEBI" id="CHEBI:62727"/>
        <dbReference type="ChEBI" id="CHEBI:71302"/>
        <dbReference type="ChEBI" id="CHEBI:456215"/>
        <dbReference type="EC" id="2.10.1.1"/>
    </reaction>
</comment>
<dbReference type="InterPro" id="IPR036688">
    <property type="entry name" value="MoeA_C_domain_IV_sf"/>
</dbReference>
<dbReference type="GO" id="GO:0006777">
    <property type="term" value="P:Mo-molybdopterin cofactor biosynthetic process"/>
    <property type="evidence" value="ECO:0007669"/>
    <property type="project" value="UniProtKB-UniRule"/>
</dbReference>
<dbReference type="InterPro" id="IPR005111">
    <property type="entry name" value="MoeA_C_domain_IV"/>
</dbReference>
<keyword evidence="6 11" id="KW-0808">Transferase</keyword>
<evidence type="ECO:0000256" key="9">
    <source>
        <dbReference type="ARBA" id="ARBA00023150"/>
    </source>
</evidence>
<protein>
    <recommendedName>
        <fullName evidence="11">Molybdopterin molybdenumtransferase</fullName>
        <ecNumber evidence="11">2.10.1.1</ecNumber>
    </recommendedName>
</protein>
<dbReference type="Proteomes" id="UP001273799">
    <property type="component" value="Unassembled WGS sequence"/>
</dbReference>
<dbReference type="GO" id="GO:0046872">
    <property type="term" value="F:metal ion binding"/>
    <property type="evidence" value="ECO:0007669"/>
    <property type="project" value="UniProtKB-UniRule"/>
</dbReference>
<dbReference type="EC" id="2.10.1.1" evidence="11"/>
<name>A0A1G7ET03_9ACTO</name>
<dbReference type="PANTHER" id="PTHR10192">
    <property type="entry name" value="MOLYBDOPTERIN BIOSYNTHESIS PROTEIN"/>
    <property type="match status" value="1"/>
</dbReference>
<dbReference type="Proteomes" id="UP000269974">
    <property type="component" value="Unassembled WGS sequence"/>
</dbReference>
<dbReference type="Gene3D" id="2.40.340.10">
    <property type="entry name" value="MoeA, C-terminal, domain IV"/>
    <property type="match status" value="1"/>
</dbReference>
<keyword evidence="16" id="KW-1185">Reference proteome</keyword>
<evidence type="ECO:0000256" key="6">
    <source>
        <dbReference type="ARBA" id="ARBA00022679"/>
    </source>
</evidence>
<dbReference type="PANTHER" id="PTHR10192:SF5">
    <property type="entry name" value="GEPHYRIN"/>
    <property type="match status" value="1"/>
</dbReference>
<sequence>MRTVAQQLEECLSVSAQIDRFDVNIADAIGTILAEDVRSTVDVPPAALAGTDGYAVRADDTLGASTVPVVLPVTEVLGVANPDRLALVPGTAVRVASGARLPSGADAVVPLAYTDQGEVQVEVRHRVAPLDNVREQAEDFEAGSVVLKAGTRISSRHIALLAAAGRSLVPVHPAPRVVVLSIGDELVEPGAPLGAGQIYDANSHALAAAAKNAGTVAYRVSAVSDDKNELRDALQDQLLRADVVITTGGLSYGGDDTVKEVLQPLGDVRFDAVAMRPGSQIGVGRLGEGSEGATIFCLPGNPVAALVAFEVFVRPCLRKMAGYRHLTPRSIRARAARGFLSVPEKQDYVRAYVYGDPHRGYDFEAIGQVDKPILSGMGASNGLAIIPPEVELVSPGDEFECMILNV</sequence>
<dbReference type="InterPro" id="IPR038987">
    <property type="entry name" value="MoeA-like"/>
</dbReference>
<comment type="function">
    <text evidence="2 11">Catalyzes the insertion of molybdate into adenylated molybdopterin with the concomitant release of AMP.</text>
</comment>
<dbReference type="EMBL" id="FNAU01000023">
    <property type="protein sequence ID" value="SDE66808.1"/>
    <property type="molecule type" value="Genomic_DNA"/>
</dbReference>
<dbReference type="FunFam" id="3.40.980.10:FF:000004">
    <property type="entry name" value="Molybdopterin molybdenumtransferase"/>
    <property type="match status" value="1"/>
</dbReference>
<dbReference type="RefSeq" id="WP_074663866.1">
    <property type="nucleotide sequence ID" value="NZ_FNAU01000023.1"/>
</dbReference>
<dbReference type="Proteomes" id="UP000182744">
    <property type="component" value="Unassembled WGS sequence"/>
</dbReference>
<evidence type="ECO:0000313" key="17">
    <source>
        <dbReference type="Proteomes" id="UP000269974"/>
    </source>
</evidence>
<dbReference type="EMBL" id="UYIO01000001">
    <property type="protein sequence ID" value="VDG77035.1"/>
    <property type="molecule type" value="Genomic_DNA"/>
</dbReference>
<dbReference type="CDD" id="cd00887">
    <property type="entry name" value="MoeA"/>
    <property type="match status" value="1"/>
</dbReference>
<dbReference type="EMBL" id="JAWNFU010000001">
    <property type="protein sequence ID" value="MDY5153011.1"/>
    <property type="molecule type" value="Genomic_DNA"/>
</dbReference>
<evidence type="ECO:0000256" key="11">
    <source>
        <dbReference type="RuleBase" id="RU365090"/>
    </source>
</evidence>
<dbReference type="AlphaFoldDB" id="A0A1G7ET03"/>
<evidence type="ECO:0000256" key="5">
    <source>
        <dbReference type="ARBA" id="ARBA00022505"/>
    </source>
</evidence>
<keyword evidence="9 11" id="KW-0501">Molybdenum cofactor biosynthesis</keyword>
<dbReference type="InterPro" id="IPR036135">
    <property type="entry name" value="MoeA_linker/N_sf"/>
</dbReference>
<evidence type="ECO:0000313" key="14">
    <source>
        <dbReference type="EMBL" id="SDE66808.1"/>
    </source>
</evidence>
<dbReference type="Pfam" id="PF03454">
    <property type="entry name" value="MoeA_C"/>
    <property type="match status" value="1"/>
</dbReference>
<comment type="cofactor">
    <cofactor evidence="1 11">
        <name>Mg(2+)</name>
        <dbReference type="ChEBI" id="CHEBI:18420"/>
    </cofactor>
</comment>
<dbReference type="SMART" id="SM00852">
    <property type="entry name" value="MoCF_biosynth"/>
    <property type="match status" value="1"/>
</dbReference>
<dbReference type="GO" id="GO:0005829">
    <property type="term" value="C:cytosol"/>
    <property type="evidence" value="ECO:0007669"/>
    <property type="project" value="TreeGrafter"/>
</dbReference>
<dbReference type="Pfam" id="PF03453">
    <property type="entry name" value="MoeA_N"/>
    <property type="match status" value="1"/>
</dbReference>
<evidence type="ECO:0000256" key="4">
    <source>
        <dbReference type="ARBA" id="ARBA00010763"/>
    </source>
</evidence>
<dbReference type="NCBIfam" id="TIGR00177">
    <property type="entry name" value="molyb_syn"/>
    <property type="match status" value="1"/>
</dbReference>
<gene>
    <name evidence="15" type="primary">moeA</name>
    <name evidence="15" type="ORF">NCTC10327_01656</name>
    <name evidence="13" type="ORF">R6G71_02960</name>
    <name evidence="14" type="ORF">SAMN05421878_1237</name>
</gene>
<reference evidence="14" key="1">
    <citation type="submission" date="2016-10" db="EMBL/GenBank/DDBJ databases">
        <authorList>
            <person name="de Groot N.N."/>
        </authorList>
    </citation>
    <scope>NUCLEOTIDE SEQUENCE [LARGE SCALE GENOMIC DNA]</scope>
    <source>
        <strain evidence="14">DSM 20639</strain>
    </source>
</reference>
<keyword evidence="8 11" id="KW-0460">Magnesium</keyword>
<accession>A0A1G7ET03</accession>
<evidence type="ECO:0000256" key="1">
    <source>
        <dbReference type="ARBA" id="ARBA00001946"/>
    </source>
</evidence>
<evidence type="ECO:0000259" key="12">
    <source>
        <dbReference type="SMART" id="SM00852"/>
    </source>
</evidence>
<organism evidence="14 16">
    <name type="scientific">Actinobaculum suis</name>
    <dbReference type="NCBI Taxonomy" id="1657"/>
    <lineage>
        <taxon>Bacteria</taxon>
        <taxon>Bacillati</taxon>
        <taxon>Actinomycetota</taxon>
        <taxon>Actinomycetes</taxon>
        <taxon>Actinomycetales</taxon>
        <taxon>Actinomycetaceae</taxon>
        <taxon>Actinobaculum</taxon>
    </lineage>
</organism>
<evidence type="ECO:0000313" key="16">
    <source>
        <dbReference type="Proteomes" id="UP000182744"/>
    </source>
</evidence>
<reference evidence="13" key="4">
    <citation type="submission" date="2023-10" db="EMBL/GenBank/DDBJ databases">
        <title>Whole Genome based description of the genera Actinobaculum and Actinotignum reveals a complex phylogenetic relationship within the species included in the genus Actinotignum.</title>
        <authorList>
            <person name="Jensen C.S."/>
            <person name="Dargis R."/>
            <person name="Kemp M."/>
            <person name="Christensen J.J."/>
        </authorList>
    </citation>
    <scope>NUCLEOTIDE SEQUENCE</scope>
    <source>
        <strain evidence="13">Actinobaculum_suis_CCUG19206T</strain>
    </source>
</reference>
<evidence type="ECO:0000256" key="7">
    <source>
        <dbReference type="ARBA" id="ARBA00022723"/>
    </source>
</evidence>
<dbReference type="GO" id="GO:0061599">
    <property type="term" value="F:molybdopterin molybdotransferase activity"/>
    <property type="evidence" value="ECO:0007669"/>
    <property type="project" value="UniProtKB-UniRule"/>
</dbReference>
<evidence type="ECO:0000256" key="10">
    <source>
        <dbReference type="ARBA" id="ARBA00047317"/>
    </source>
</evidence>
<dbReference type="Gene3D" id="3.40.980.10">
    <property type="entry name" value="MoaB/Mog-like domain"/>
    <property type="match status" value="1"/>
</dbReference>
<dbReference type="InterPro" id="IPR001453">
    <property type="entry name" value="MoaB/Mog_dom"/>
</dbReference>
<dbReference type="UniPathway" id="UPA00344"/>
<dbReference type="NCBIfam" id="NF045515">
    <property type="entry name" value="Glp_gephyrin"/>
    <property type="match status" value="1"/>
</dbReference>
<evidence type="ECO:0000256" key="2">
    <source>
        <dbReference type="ARBA" id="ARBA00002901"/>
    </source>
</evidence>
<dbReference type="SUPFAM" id="SSF63867">
    <property type="entry name" value="MoeA C-terminal domain-like"/>
    <property type="match status" value="1"/>
</dbReference>